<proteinExistence type="predicted"/>
<dbReference type="EMBL" id="BK016048">
    <property type="protein sequence ID" value="DAF91286.1"/>
    <property type="molecule type" value="Genomic_DNA"/>
</dbReference>
<accession>A0A8S5UAA2</accession>
<name>A0A8S5UAA2_9CAUD</name>
<organism evidence="1">
    <name type="scientific">Siphoviridae sp. ctij073</name>
    <dbReference type="NCBI Taxonomy" id="2825625"/>
    <lineage>
        <taxon>Viruses</taxon>
        <taxon>Duplodnaviria</taxon>
        <taxon>Heunggongvirae</taxon>
        <taxon>Uroviricota</taxon>
        <taxon>Caudoviricetes</taxon>
    </lineage>
</organism>
<protein>
    <submittedName>
        <fullName evidence="1">Uncharacterized protein</fullName>
    </submittedName>
</protein>
<reference evidence="1" key="1">
    <citation type="journal article" date="2021" name="Proc. Natl. Acad. Sci. U.S.A.">
        <title>A Catalog of Tens of Thousands of Viruses from Human Metagenomes Reveals Hidden Associations with Chronic Diseases.</title>
        <authorList>
            <person name="Tisza M.J."/>
            <person name="Buck C.B."/>
        </authorList>
    </citation>
    <scope>NUCLEOTIDE SEQUENCE</scope>
    <source>
        <strain evidence="1">Ctij073</strain>
    </source>
</reference>
<evidence type="ECO:0000313" key="1">
    <source>
        <dbReference type="EMBL" id="DAF91286.1"/>
    </source>
</evidence>
<sequence>MARGVSAPGLWLGVRMLRRECAGRLDGCGIRTVRPG</sequence>